<reference evidence="6" key="1">
    <citation type="submission" date="2017-02" db="EMBL/GenBank/DDBJ databases">
        <authorList>
            <person name="Dridi B."/>
        </authorList>
    </citation>
    <scope>NUCLEOTIDE SEQUENCE [LARGE SCALE GENOMIC DNA]</scope>
    <source>
        <strain evidence="6">EB411</strain>
    </source>
</reference>
<dbReference type="Gene3D" id="3.40.50.300">
    <property type="entry name" value="P-loop containing nucleotide triphosphate hydrolases"/>
    <property type="match status" value="1"/>
</dbReference>
<dbReference type="FunFam" id="3.40.50.300:FF:000134">
    <property type="entry name" value="Iron-enterobactin ABC transporter ATP-binding protein"/>
    <property type="match status" value="1"/>
</dbReference>
<dbReference type="PANTHER" id="PTHR42794">
    <property type="entry name" value="HEMIN IMPORT ATP-BINDING PROTEIN HMUV"/>
    <property type="match status" value="1"/>
</dbReference>
<evidence type="ECO:0000313" key="6">
    <source>
        <dbReference type="Proteomes" id="UP000196778"/>
    </source>
</evidence>
<keyword evidence="1" id="KW-0813">Transport</keyword>
<dbReference type="InterPro" id="IPR003439">
    <property type="entry name" value="ABC_transporter-like_ATP-bd"/>
</dbReference>
<evidence type="ECO:0000256" key="2">
    <source>
        <dbReference type="ARBA" id="ARBA00022741"/>
    </source>
</evidence>
<dbReference type="RefSeq" id="WP_087137137.1">
    <property type="nucleotide sequence ID" value="NZ_FUKR01000043.1"/>
</dbReference>
<evidence type="ECO:0000259" key="4">
    <source>
        <dbReference type="PROSITE" id="PS50893"/>
    </source>
</evidence>
<keyword evidence="3 5" id="KW-0067">ATP-binding</keyword>
<dbReference type="SMART" id="SM00382">
    <property type="entry name" value="AAA"/>
    <property type="match status" value="1"/>
</dbReference>
<dbReference type="PROSITE" id="PS00211">
    <property type="entry name" value="ABC_TRANSPORTER_1"/>
    <property type="match status" value="1"/>
</dbReference>
<protein>
    <submittedName>
        <fullName evidence="5">ABC transporter (Iron.B12.siderophore.hemin), ATP-binding component</fullName>
    </submittedName>
</protein>
<dbReference type="AlphaFoldDB" id="A0A1R4JJL3"/>
<dbReference type="PANTHER" id="PTHR42794:SF2">
    <property type="entry name" value="ABC TRANSPORTER ATP-BINDING PROTEIN"/>
    <property type="match status" value="1"/>
</dbReference>
<gene>
    <name evidence="5" type="ORF">FM119_07900</name>
</gene>
<proteinExistence type="predicted"/>
<dbReference type="PROSITE" id="PS50893">
    <property type="entry name" value="ABC_TRANSPORTER_2"/>
    <property type="match status" value="1"/>
</dbReference>
<keyword evidence="6" id="KW-1185">Reference proteome</keyword>
<dbReference type="SUPFAM" id="SSF52540">
    <property type="entry name" value="P-loop containing nucleoside triphosphate hydrolases"/>
    <property type="match status" value="1"/>
</dbReference>
<dbReference type="CDD" id="cd03214">
    <property type="entry name" value="ABC_Iron-Siderophores_B12_Hemin"/>
    <property type="match status" value="1"/>
</dbReference>
<evidence type="ECO:0000313" key="5">
    <source>
        <dbReference type="EMBL" id="SJN32192.1"/>
    </source>
</evidence>
<sequence length="251" mass="27199">MITAHGIRFAYQRAAVLDDIEITAAPGEVVGLIGPNGSGKSTLLRTLYGALTAQSGAVLIDDTPLTEMHAREVAKQVAVVVQEPGGEQLPFTVRDLVLLGRAPHLRSFERHTRADHDIVAHALHKVGASHLADRTFSELSGGEKQRVLIGRAIAQNAAHLLLDEPTNHLDIRYQHEILTLVRDLGIATIVVLHDLNLAARYCDRLVLLDAGTVAVEGHPAEVLTPRIVKDVYGISAERVDRDGIAQLIFTL</sequence>
<feature type="domain" description="ABC transporter" evidence="4">
    <location>
        <begin position="2"/>
        <end position="235"/>
    </location>
</feature>
<dbReference type="InterPro" id="IPR017871">
    <property type="entry name" value="ABC_transporter-like_CS"/>
</dbReference>
<dbReference type="InterPro" id="IPR027417">
    <property type="entry name" value="P-loop_NTPase"/>
</dbReference>
<dbReference type="GO" id="GO:0005524">
    <property type="term" value="F:ATP binding"/>
    <property type="evidence" value="ECO:0007669"/>
    <property type="project" value="UniProtKB-KW"/>
</dbReference>
<evidence type="ECO:0000256" key="1">
    <source>
        <dbReference type="ARBA" id="ARBA00022448"/>
    </source>
</evidence>
<dbReference type="GO" id="GO:0016887">
    <property type="term" value="F:ATP hydrolysis activity"/>
    <property type="evidence" value="ECO:0007669"/>
    <property type="project" value="InterPro"/>
</dbReference>
<organism evidence="5 6">
    <name type="scientific">Mycetocola reblochoni REB411</name>
    <dbReference type="NCBI Taxonomy" id="1255698"/>
    <lineage>
        <taxon>Bacteria</taxon>
        <taxon>Bacillati</taxon>
        <taxon>Actinomycetota</taxon>
        <taxon>Actinomycetes</taxon>
        <taxon>Micrococcales</taxon>
        <taxon>Microbacteriaceae</taxon>
        <taxon>Mycetocola</taxon>
    </lineage>
</organism>
<evidence type="ECO:0000256" key="3">
    <source>
        <dbReference type="ARBA" id="ARBA00022840"/>
    </source>
</evidence>
<dbReference type="InterPro" id="IPR003593">
    <property type="entry name" value="AAA+_ATPase"/>
</dbReference>
<dbReference type="EMBL" id="FUKR01000043">
    <property type="protein sequence ID" value="SJN32192.1"/>
    <property type="molecule type" value="Genomic_DNA"/>
</dbReference>
<name>A0A1R4JJL3_9MICO</name>
<dbReference type="OrthoDB" id="5296765at2"/>
<dbReference type="Pfam" id="PF00005">
    <property type="entry name" value="ABC_tran"/>
    <property type="match status" value="1"/>
</dbReference>
<dbReference type="Proteomes" id="UP000196778">
    <property type="component" value="Unassembled WGS sequence"/>
</dbReference>
<keyword evidence="2" id="KW-0547">Nucleotide-binding</keyword>
<accession>A0A1R4JJL3</accession>